<dbReference type="AlphaFoldDB" id="A0A812TAY1"/>
<proteinExistence type="predicted"/>
<feature type="non-terminal residue" evidence="1">
    <location>
        <position position="114"/>
    </location>
</feature>
<dbReference type="OrthoDB" id="406043at2759"/>
<evidence type="ECO:0000313" key="1">
    <source>
        <dbReference type="EMBL" id="CAE7513969.1"/>
    </source>
</evidence>
<protein>
    <submittedName>
        <fullName evidence="1">Uncharacterized protein</fullName>
    </submittedName>
</protein>
<dbReference type="EMBL" id="CAJNJA010023622">
    <property type="protein sequence ID" value="CAE7513969.1"/>
    <property type="molecule type" value="Genomic_DNA"/>
</dbReference>
<dbReference type="Proteomes" id="UP000601435">
    <property type="component" value="Unassembled WGS sequence"/>
</dbReference>
<evidence type="ECO:0000313" key="2">
    <source>
        <dbReference type="Proteomes" id="UP000601435"/>
    </source>
</evidence>
<keyword evidence="2" id="KW-1185">Reference proteome</keyword>
<sequence>KCGSSLINAIIHLPGFCPSLANVTLGAGETGQCWMRDWATQNCTDQCSPQKFSCESSGPPHLLLGDRYASLKGRLVGMFRQPEQRILSAYYDDDHNFGAANQLLAQLGSWCGSE</sequence>
<name>A0A812TAY1_9DINO</name>
<reference evidence="1" key="1">
    <citation type="submission" date="2021-02" db="EMBL/GenBank/DDBJ databases">
        <authorList>
            <person name="Dougan E. K."/>
            <person name="Rhodes N."/>
            <person name="Thang M."/>
            <person name="Chan C."/>
        </authorList>
    </citation>
    <scope>NUCLEOTIDE SEQUENCE</scope>
</reference>
<organism evidence="1 2">
    <name type="scientific">Symbiodinium necroappetens</name>
    <dbReference type="NCBI Taxonomy" id="1628268"/>
    <lineage>
        <taxon>Eukaryota</taxon>
        <taxon>Sar</taxon>
        <taxon>Alveolata</taxon>
        <taxon>Dinophyceae</taxon>
        <taxon>Suessiales</taxon>
        <taxon>Symbiodiniaceae</taxon>
        <taxon>Symbiodinium</taxon>
    </lineage>
</organism>
<comment type="caution">
    <text evidence="1">The sequence shown here is derived from an EMBL/GenBank/DDBJ whole genome shotgun (WGS) entry which is preliminary data.</text>
</comment>
<accession>A0A812TAY1</accession>
<gene>
    <name evidence="1" type="ORF">SNEC2469_LOCUS14687</name>
</gene>
<feature type="non-terminal residue" evidence="1">
    <location>
        <position position="1"/>
    </location>
</feature>